<comment type="caution">
    <text evidence="2">The sequence shown here is derived from an EMBL/GenBank/DDBJ whole genome shotgun (WGS) entry which is preliminary data.</text>
</comment>
<sequence>MNMTPSNSEIHPPLADRTPVRQIGVFSLFGLVLNIWFKLFKFSIRTVFRVTRALVRYQNSGKIEQSRIGKEKLE</sequence>
<feature type="transmembrane region" description="Helical" evidence="1">
    <location>
        <begin position="20"/>
        <end position="40"/>
    </location>
</feature>
<protein>
    <submittedName>
        <fullName evidence="2">Uncharacterized protein</fullName>
    </submittedName>
</protein>
<keyword evidence="1" id="KW-0812">Transmembrane</keyword>
<evidence type="ECO:0000313" key="2">
    <source>
        <dbReference type="EMBL" id="REG77544.1"/>
    </source>
</evidence>
<name>A0A3E0D4R9_9BACT</name>
<accession>A0A3E0D4R9</accession>
<dbReference type="Proteomes" id="UP000256405">
    <property type="component" value="Unassembled WGS sequence"/>
</dbReference>
<dbReference type="EMBL" id="QUNF01000042">
    <property type="protein sequence ID" value="REG77544.1"/>
    <property type="molecule type" value="Genomic_DNA"/>
</dbReference>
<keyword evidence="3" id="KW-1185">Reference proteome</keyword>
<evidence type="ECO:0000313" key="3">
    <source>
        <dbReference type="Proteomes" id="UP000256405"/>
    </source>
</evidence>
<proteinExistence type="predicted"/>
<keyword evidence="1" id="KW-0472">Membrane</keyword>
<organism evidence="2 3">
    <name type="scientific">Algoriphagus antarcticus</name>
    <dbReference type="NCBI Taxonomy" id="238540"/>
    <lineage>
        <taxon>Bacteria</taxon>
        <taxon>Pseudomonadati</taxon>
        <taxon>Bacteroidota</taxon>
        <taxon>Cytophagia</taxon>
        <taxon>Cytophagales</taxon>
        <taxon>Cyclobacteriaceae</taxon>
        <taxon>Algoriphagus</taxon>
    </lineage>
</organism>
<gene>
    <name evidence="2" type="ORF">C8N25_14216</name>
</gene>
<dbReference type="AlphaFoldDB" id="A0A3E0D4R9"/>
<reference evidence="2 3" key="1">
    <citation type="submission" date="2018-08" db="EMBL/GenBank/DDBJ databases">
        <title>Genomic Encyclopedia of Archaeal and Bacterial Type Strains, Phase II (KMG-II): from individual species to whole genera.</title>
        <authorList>
            <person name="Goeker M."/>
        </authorList>
    </citation>
    <scope>NUCLEOTIDE SEQUENCE [LARGE SCALE GENOMIC DNA]</scope>
    <source>
        <strain evidence="2 3">DSM 15986</strain>
    </source>
</reference>
<keyword evidence="1" id="KW-1133">Transmembrane helix</keyword>
<evidence type="ECO:0000256" key="1">
    <source>
        <dbReference type="SAM" id="Phobius"/>
    </source>
</evidence>